<keyword evidence="8" id="KW-0694">RNA-binding</keyword>
<dbReference type="NCBIfam" id="TIGR00737">
    <property type="entry name" value="nifR3_yhdG"/>
    <property type="match status" value="1"/>
</dbReference>
<comment type="caution">
    <text evidence="16">The sequence shown here is derived from an EMBL/GenBank/DDBJ whole genome shotgun (WGS) entry which is preliminary data.</text>
</comment>
<keyword evidence="5 12" id="KW-0288">FMN</keyword>
<feature type="binding site" evidence="14">
    <location>
        <position position="170"/>
    </location>
    <ligand>
        <name>FMN</name>
        <dbReference type="ChEBI" id="CHEBI:58210"/>
    </ligand>
</feature>
<dbReference type="Proteomes" id="UP001209229">
    <property type="component" value="Unassembled WGS sequence"/>
</dbReference>
<evidence type="ECO:0000256" key="10">
    <source>
        <dbReference type="ARBA" id="ARBA00048205"/>
    </source>
</evidence>
<comment type="cofactor">
    <cofactor evidence="1 12 14">
        <name>FMN</name>
        <dbReference type="ChEBI" id="CHEBI:58210"/>
    </cofactor>
</comment>
<evidence type="ECO:0000256" key="5">
    <source>
        <dbReference type="ARBA" id="ARBA00022643"/>
    </source>
</evidence>
<keyword evidence="9 12" id="KW-0560">Oxidoreductase</keyword>
<dbReference type="InterPro" id="IPR013785">
    <property type="entry name" value="Aldolase_TIM"/>
</dbReference>
<dbReference type="InterPro" id="IPR001269">
    <property type="entry name" value="DUS_fam"/>
</dbReference>
<feature type="binding site" evidence="14">
    <location>
        <position position="140"/>
    </location>
    <ligand>
        <name>FMN</name>
        <dbReference type="ChEBI" id="CHEBI:58210"/>
    </ligand>
</feature>
<dbReference type="InterPro" id="IPR004652">
    <property type="entry name" value="DusB-like"/>
</dbReference>
<evidence type="ECO:0000256" key="7">
    <source>
        <dbReference type="ARBA" id="ARBA00022857"/>
    </source>
</evidence>
<feature type="binding site" evidence="14">
    <location>
        <begin position="227"/>
        <end position="228"/>
    </location>
    <ligand>
        <name>FMN</name>
        <dbReference type="ChEBI" id="CHEBI:58210"/>
    </ligand>
</feature>
<evidence type="ECO:0000256" key="3">
    <source>
        <dbReference type="ARBA" id="ARBA00022555"/>
    </source>
</evidence>
<evidence type="ECO:0000259" key="15">
    <source>
        <dbReference type="Pfam" id="PF01207"/>
    </source>
</evidence>
<evidence type="ECO:0000256" key="12">
    <source>
        <dbReference type="PIRNR" id="PIRNR006621"/>
    </source>
</evidence>
<evidence type="ECO:0000256" key="6">
    <source>
        <dbReference type="ARBA" id="ARBA00022694"/>
    </source>
</evidence>
<comment type="function">
    <text evidence="2 12">Catalyzes the synthesis of 5,6-dihydrouridine (D), a modified base found in the D-loop of most tRNAs, via the reduction of the C5-C6 double bond in target uridines.</text>
</comment>
<evidence type="ECO:0000313" key="16">
    <source>
        <dbReference type="EMBL" id="MCW3788722.1"/>
    </source>
</evidence>
<sequence>MKIGNLELRENPLLLAPMEDVTDPSFRLLCKKYGADLMYTEFVSADALIRSIESTQRKLKIFDEERPVGIQLYGKDIDAMVEAAKIAEEANPELIDINFGCPVKKIATKGAGSGMLKDIPKMVEMTRKIVEAVKLPVTVKTRLGWDESSKIIVEVAEKLQDTGIKALTIHGRTRAQMYNGDADWTLIGEVKNNPRMHIPIIGNGDLTNPKKAKLYLDRYGVDALMIGRPSIGRPWIFKEVRHYLDTGELLELPKIPEHVEMIREHLNNSIDWLGERRGILHMRRHLAITFKGLRDFRDLKIKMLRANTADEVNQCLDEIKETYADCVSIVETMD</sequence>
<dbReference type="Gene3D" id="3.20.20.70">
    <property type="entry name" value="Aldolase class I"/>
    <property type="match status" value="1"/>
</dbReference>
<dbReference type="CDD" id="cd02801">
    <property type="entry name" value="DUS_like_FMN"/>
    <property type="match status" value="1"/>
</dbReference>
<keyword evidence="6 12" id="KW-0819">tRNA processing</keyword>
<name>A0AAE3M823_9BACT</name>
<comment type="similarity">
    <text evidence="12">Belongs to the dus family.</text>
</comment>
<dbReference type="GO" id="GO:0050660">
    <property type="term" value="F:flavin adenine dinucleotide binding"/>
    <property type="evidence" value="ECO:0007669"/>
    <property type="project" value="InterPro"/>
</dbReference>
<dbReference type="Gene3D" id="1.10.1200.80">
    <property type="entry name" value="Putative flavin oxidoreducatase, domain 2"/>
    <property type="match status" value="1"/>
</dbReference>
<organism evidence="16 17">
    <name type="scientific">Plebeiibacterium sediminum</name>
    <dbReference type="NCBI Taxonomy" id="2992112"/>
    <lineage>
        <taxon>Bacteria</taxon>
        <taxon>Pseudomonadati</taxon>
        <taxon>Bacteroidota</taxon>
        <taxon>Bacteroidia</taxon>
        <taxon>Marinilabiliales</taxon>
        <taxon>Marinilabiliaceae</taxon>
        <taxon>Plebeiibacterium</taxon>
    </lineage>
</organism>
<evidence type="ECO:0000256" key="13">
    <source>
        <dbReference type="PIRSR" id="PIRSR006621-1"/>
    </source>
</evidence>
<proteinExistence type="inferred from homology"/>
<dbReference type="PIRSF" id="PIRSF006621">
    <property type="entry name" value="Dus"/>
    <property type="match status" value="1"/>
</dbReference>
<comment type="catalytic activity">
    <reaction evidence="11">
        <text>a 5,6-dihydrouridine in tRNA + NAD(+) = a uridine in tRNA + NADH + H(+)</text>
        <dbReference type="Rhea" id="RHEA:54452"/>
        <dbReference type="Rhea" id="RHEA-COMP:13339"/>
        <dbReference type="Rhea" id="RHEA-COMP:13887"/>
        <dbReference type="ChEBI" id="CHEBI:15378"/>
        <dbReference type="ChEBI" id="CHEBI:57540"/>
        <dbReference type="ChEBI" id="CHEBI:57945"/>
        <dbReference type="ChEBI" id="CHEBI:65315"/>
        <dbReference type="ChEBI" id="CHEBI:74443"/>
    </reaction>
</comment>
<dbReference type="AlphaFoldDB" id="A0AAE3M823"/>
<dbReference type="EMBL" id="JAPDPJ010000063">
    <property type="protein sequence ID" value="MCW3788722.1"/>
    <property type="molecule type" value="Genomic_DNA"/>
</dbReference>
<dbReference type="InterPro" id="IPR035587">
    <property type="entry name" value="DUS-like_FMN-bd"/>
</dbReference>
<evidence type="ECO:0000256" key="2">
    <source>
        <dbReference type="ARBA" id="ARBA00002790"/>
    </source>
</evidence>
<feature type="binding site" evidence="14">
    <location>
        <position position="71"/>
    </location>
    <ligand>
        <name>FMN</name>
        <dbReference type="ChEBI" id="CHEBI:58210"/>
    </ligand>
</feature>
<keyword evidence="3" id="KW-0820">tRNA-binding</keyword>
<dbReference type="InterPro" id="IPR024036">
    <property type="entry name" value="tRNA-dHydroUridine_Synthase_C"/>
</dbReference>
<comment type="catalytic activity">
    <reaction evidence="10">
        <text>a 5,6-dihydrouridine in tRNA + NADP(+) = a uridine in tRNA + NADPH + H(+)</text>
        <dbReference type="Rhea" id="RHEA:23624"/>
        <dbReference type="Rhea" id="RHEA-COMP:13339"/>
        <dbReference type="Rhea" id="RHEA-COMP:13887"/>
        <dbReference type="ChEBI" id="CHEBI:15378"/>
        <dbReference type="ChEBI" id="CHEBI:57783"/>
        <dbReference type="ChEBI" id="CHEBI:58349"/>
        <dbReference type="ChEBI" id="CHEBI:65315"/>
        <dbReference type="ChEBI" id="CHEBI:74443"/>
    </reaction>
</comment>
<accession>A0AAE3M823</accession>
<dbReference type="SUPFAM" id="SSF51395">
    <property type="entry name" value="FMN-linked oxidoreductases"/>
    <property type="match status" value="1"/>
</dbReference>
<evidence type="ECO:0000313" key="17">
    <source>
        <dbReference type="Proteomes" id="UP001209229"/>
    </source>
</evidence>
<evidence type="ECO:0000256" key="8">
    <source>
        <dbReference type="ARBA" id="ARBA00022884"/>
    </source>
</evidence>
<evidence type="ECO:0000256" key="4">
    <source>
        <dbReference type="ARBA" id="ARBA00022630"/>
    </source>
</evidence>
<evidence type="ECO:0000256" key="14">
    <source>
        <dbReference type="PIRSR" id="PIRSR006621-2"/>
    </source>
</evidence>
<dbReference type="RefSeq" id="WP_301192279.1">
    <property type="nucleotide sequence ID" value="NZ_JAPDPJ010000063.1"/>
</dbReference>
<evidence type="ECO:0000256" key="1">
    <source>
        <dbReference type="ARBA" id="ARBA00001917"/>
    </source>
</evidence>
<keyword evidence="14" id="KW-0547">Nucleotide-binding</keyword>
<feature type="domain" description="DUS-like FMN-binding" evidence="15">
    <location>
        <begin position="14"/>
        <end position="319"/>
    </location>
</feature>
<gene>
    <name evidence="16" type="primary">dusB</name>
    <name evidence="16" type="ORF">OM075_19790</name>
</gene>
<dbReference type="PANTHER" id="PTHR45846">
    <property type="entry name" value="TRNA-DIHYDROURIDINE(47) SYNTHASE [NAD(P)(+)]-LIKE"/>
    <property type="match status" value="1"/>
</dbReference>
<dbReference type="Pfam" id="PF01207">
    <property type="entry name" value="Dus"/>
    <property type="match status" value="1"/>
</dbReference>
<reference evidence="16" key="1">
    <citation type="submission" date="2022-10" db="EMBL/GenBank/DDBJ databases">
        <authorList>
            <person name="Yu W.X."/>
        </authorList>
    </citation>
    <scope>NUCLEOTIDE SEQUENCE</scope>
    <source>
        <strain evidence="16">AAT</strain>
    </source>
</reference>
<evidence type="ECO:0000256" key="9">
    <source>
        <dbReference type="ARBA" id="ARBA00023002"/>
    </source>
</evidence>
<dbReference type="InterPro" id="IPR018517">
    <property type="entry name" value="tRNA_hU_synthase_CS"/>
</dbReference>
<keyword evidence="7" id="KW-0521">NADP</keyword>
<dbReference type="PANTHER" id="PTHR45846:SF1">
    <property type="entry name" value="TRNA-DIHYDROURIDINE(47) SYNTHASE [NAD(P)(+)]-LIKE"/>
    <property type="match status" value="1"/>
</dbReference>
<feature type="active site" description="Proton donor" evidence="13">
    <location>
        <position position="101"/>
    </location>
</feature>
<dbReference type="EC" id="1.3.1.-" evidence="12"/>
<protein>
    <recommendedName>
        <fullName evidence="12">tRNA-dihydrouridine synthase</fullName>
        <ecNumber evidence="12">1.3.1.-</ecNumber>
    </recommendedName>
</protein>
<evidence type="ECO:0000256" key="11">
    <source>
        <dbReference type="ARBA" id="ARBA00048802"/>
    </source>
</evidence>
<keyword evidence="4 12" id="KW-0285">Flavoprotein</keyword>
<dbReference type="GO" id="GO:0017150">
    <property type="term" value="F:tRNA dihydrouridine synthase activity"/>
    <property type="evidence" value="ECO:0007669"/>
    <property type="project" value="InterPro"/>
</dbReference>
<dbReference type="PROSITE" id="PS01136">
    <property type="entry name" value="UPF0034"/>
    <property type="match status" value="1"/>
</dbReference>
<dbReference type="GO" id="GO:0000049">
    <property type="term" value="F:tRNA binding"/>
    <property type="evidence" value="ECO:0007669"/>
    <property type="project" value="UniProtKB-KW"/>
</dbReference>
<keyword evidence="17" id="KW-1185">Reference proteome</keyword>